<evidence type="ECO:0000313" key="5">
    <source>
        <dbReference type="Proteomes" id="UP000035057"/>
    </source>
</evidence>
<dbReference type="Pfam" id="PF03969">
    <property type="entry name" value="AFG1_ATPase"/>
    <property type="match status" value="1"/>
</dbReference>
<protein>
    <recommendedName>
        <fullName evidence="3">Cell division protein ZapE</fullName>
    </recommendedName>
    <alternativeName>
        <fullName evidence="3">Z ring-associated protein ZapE</fullName>
    </alternativeName>
</protein>
<name>A0A072N3T5_9GAMM</name>
<dbReference type="Proteomes" id="UP000035057">
    <property type="component" value="Unassembled WGS sequence"/>
</dbReference>
<comment type="subcellular location">
    <subcellularLocation>
        <location evidence="3">Cytoplasm</location>
    </subcellularLocation>
</comment>
<comment type="subunit">
    <text evidence="3">Interacts with FtsZ.</text>
</comment>
<accession>A0A072N3T5</accession>
<gene>
    <name evidence="3" type="primary">zapE</name>
    <name evidence="4" type="ORF">D777_01957</name>
</gene>
<dbReference type="GO" id="GO:0051301">
    <property type="term" value="P:cell division"/>
    <property type="evidence" value="ECO:0007669"/>
    <property type="project" value="UniProtKB-UniRule"/>
</dbReference>
<dbReference type="GO" id="GO:0005737">
    <property type="term" value="C:cytoplasm"/>
    <property type="evidence" value="ECO:0007669"/>
    <property type="project" value="UniProtKB-SubCell"/>
</dbReference>
<comment type="function">
    <text evidence="3">Reduces the stability of FtsZ polymers in the presence of ATP.</text>
</comment>
<dbReference type="PANTHER" id="PTHR12169">
    <property type="entry name" value="ATPASE N2B"/>
    <property type="match status" value="1"/>
</dbReference>
<dbReference type="FunFam" id="3.40.50.300:FF:001019">
    <property type="entry name" value="Cell division protein ZapE"/>
    <property type="match status" value="1"/>
</dbReference>
<dbReference type="GO" id="GO:0032153">
    <property type="term" value="C:cell division site"/>
    <property type="evidence" value="ECO:0007669"/>
    <property type="project" value="TreeGrafter"/>
</dbReference>
<keyword evidence="1 3" id="KW-0547">Nucleotide-binding</keyword>
<dbReference type="InterPro" id="IPR027417">
    <property type="entry name" value="P-loop_NTPase"/>
</dbReference>
<sequence length="377" mass="43021">MTAAISADTSAHLTPWERYQKDLERPDFQKDAAQEDAVKRLQALYDKLVEAESDRPNTMARLRKKFKKGKEEPVTGLYFWGGVGRGKTYLMDTFYEALPFDRKMRVHFHRFMQRVHTELKSLKGEKNPLEIVSKKFADETRVICFDEFFVSDIGDAMILATLMDGLFSRGVTLVCTSNIVPDGLYKDGLQRARFLPAIELVKKHTDVVNVDGGVDYRLRTLEQAELFHAPLDDEADVSLRKSFDALAVEAAKHSSSMEINGRKIPALAHADDVVWFDFKAVCDGPRSQNDYIELARQFHAIIISNVPILGGDKDDQARRFINMIDEFYDRNVKVIISAEAPITELYAGGRLSFEFERTESRLLEMQSQEYLEAPHKP</sequence>
<dbReference type="InterPro" id="IPR030870">
    <property type="entry name" value="ZapE"/>
</dbReference>
<dbReference type="OrthoDB" id="9774491at2"/>
<evidence type="ECO:0000256" key="1">
    <source>
        <dbReference type="ARBA" id="ARBA00022741"/>
    </source>
</evidence>
<keyword evidence="3" id="KW-0963">Cytoplasm</keyword>
<dbReference type="HAMAP" id="MF_01919">
    <property type="entry name" value="ZapE"/>
    <property type="match status" value="1"/>
</dbReference>
<evidence type="ECO:0000256" key="3">
    <source>
        <dbReference type="HAMAP-Rule" id="MF_01919"/>
    </source>
</evidence>
<keyword evidence="3" id="KW-0131">Cell cycle</keyword>
<dbReference type="AlphaFoldDB" id="A0A072N3T5"/>
<evidence type="ECO:0000313" key="4">
    <source>
        <dbReference type="EMBL" id="KEF31608.1"/>
    </source>
</evidence>
<comment type="similarity">
    <text evidence="3">Belongs to the AFG1 ATPase family. ZapE subfamily.</text>
</comment>
<dbReference type="GO" id="GO:0016887">
    <property type="term" value="F:ATP hydrolysis activity"/>
    <property type="evidence" value="ECO:0007669"/>
    <property type="project" value="UniProtKB-UniRule"/>
</dbReference>
<comment type="caution">
    <text evidence="4">The sequence shown here is derived from an EMBL/GenBank/DDBJ whole genome shotgun (WGS) entry which is preliminary data.</text>
</comment>
<dbReference type="EMBL" id="ANIE01000005">
    <property type="protein sequence ID" value="KEF31608.1"/>
    <property type="molecule type" value="Genomic_DNA"/>
</dbReference>
<proteinExistence type="inferred from homology"/>
<keyword evidence="3" id="KW-0378">Hydrolase</keyword>
<dbReference type="PANTHER" id="PTHR12169:SF6">
    <property type="entry name" value="AFG1-LIKE ATPASE"/>
    <property type="match status" value="1"/>
</dbReference>
<dbReference type="PATRIC" id="fig|1137280.3.peg.1773"/>
<keyword evidence="5" id="KW-1185">Reference proteome</keyword>
<dbReference type="GO" id="GO:0005524">
    <property type="term" value="F:ATP binding"/>
    <property type="evidence" value="ECO:0007669"/>
    <property type="project" value="UniProtKB-UniRule"/>
</dbReference>
<keyword evidence="2 3" id="KW-0067">ATP-binding</keyword>
<organism evidence="4 5">
    <name type="scientific">Marinobacter nitratireducens</name>
    <dbReference type="NCBI Taxonomy" id="1137280"/>
    <lineage>
        <taxon>Bacteria</taxon>
        <taxon>Pseudomonadati</taxon>
        <taxon>Pseudomonadota</taxon>
        <taxon>Gammaproteobacteria</taxon>
        <taxon>Pseudomonadales</taxon>
        <taxon>Marinobacteraceae</taxon>
        <taxon>Marinobacter</taxon>
    </lineage>
</organism>
<dbReference type="InterPro" id="IPR005654">
    <property type="entry name" value="ATPase_AFG1-like"/>
</dbReference>
<reference evidence="4 5" key="1">
    <citation type="submission" date="2012-12" db="EMBL/GenBank/DDBJ databases">
        <title>Genome assembly of Marinobacter sp. AK21.</title>
        <authorList>
            <person name="Khatri I."/>
            <person name="Kumar R."/>
            <person name="Vaidya B."/>
            <person name="Subramanian S."/>
            <person name="Pinnaka A."/>
        </authorList>
    </citation>
    <scope>NUCLEOTIDE SEQUENCE [LARGE SCALE GENOMIC DNA]</scope>
    <source>
        <strain evidence="4 5">AK21</strain>
    </source>
</reference>
<evidence type="ECO:0000256" key="2">
    <source>
        <dbReference type="ARBA" id="ARBA00022840"/>
    </source>
</evidence>
<dbReference type="Gene3D" id="3.40.50.300">
    <property type="entry name" value="P-loop containing nucleotide triphosphate hydrolases"/>
    <property type="match status" value="1"/>
</dbReference>
<feature type="binding site" evidence="3">
    <location>
        <begin position="81"/>
        <end position="88"/>
    </location>
    <ligand>
        <name>ATP</name>
        <dbReference type="ChEBI" id="CHEBI:30616"/>
    </ligand>
</feature>
<dbReference type="NCBIfam" id="NF040713">
    <property type="entry name" value="ZapE"/>
    <property type="match status" value="1"/>
</dbReference>
<dbReference type="SUPFAM" id="SSF52540">
    <property type="entry name" value="P-loop containing nucleoside triphosphate hydrolases"/>
    <property type="match status" value="1"/>
</dbReference>
<keyword evidence="3" id="KW-0132">Cell division</keyword>
<dbReference type="STRING" id="1137280.D777_01957"/>